<dbReference type="EMBL" id="FMZE01000003">
    <property type="protein sequence ID" value="SDC66086.1"/>
    <property type="molecule type" value="Genomic_DNA"/>
</dbReference>
<dbReference type="Pfam" id="PF03704">
    <property type="entry name" value="BTAD"/>
    <property type="match status" value="1"/>
</dbReference>
<dbReference type="PANTHER" id="PTHR35807">
    <property type="entry name" value="TRANSCRIPTIONAL REGULATOR REDD-RELATED"/>
    <property type="match status" value="1"/>
</dbReference>
<name>A0A1G6NFJ2_9PSEU</name>
<dbReference type="GO" id="GO:0006355">
    <property type="term" value="P:regulation of DNA-templated transcription"/>
    <property type="evidence" value="ECO:0007669"/>
    <property type="project" value="InterPro"/>
</dbReference>
<dbReference type="InterPro" id="IPR036388">
    <property type="entry name" value="WH-like_DNA-bd_sf"/>
</dbReference>
<sequence>MSCVTDRMSGFVVQVLGPLRLRRRGNDVPINDSCLTAVLACLVVHANTPVPVDTLIEAGWGAEPPAHARDSLESRLSRLRTLLAGDGDVSWEGQSCVLRVEPRRIDAVRFERLVAVALRSRSQRATTLLTRALALWRAPAYPELRRDGLAHPQALRLGELRLEAIETLAMHELSAGQPELAIARLLDVLTAEPFRQRTTTLLMHALRGQGREEEAAMAYESMRERLESKLHTEPSAELRAHLLAKPHPAECGSGSFIGRQRECDRLLALVANERLLTVTGQGGVGKTRLLRQILPLFTDPVVLVELCTVDSDGVVLAVAAALGVHAPGSVAALVAAITDELTSRRTVLVIDNCEHVLDAVRELLTAVFRDSETMASTVVATSRVPLGLGGERVLPLTGLETWDEVRALLVRRAHAIRPGFAATDAQLDRIREWLRTVDGLPLGIELAAAHVATEGLDDLPALPNDVVTWSVERLDVQQRELLAALAVFHGEFDRTAAEAVTGSDSAVASLATTGLLAVTDAAGAATRYRAPELVWQVAARGLRGSHQESKVRDRHARWCLDLVTSSAKAAKGPDELAATRSVLNAAKDIIGALNWACHEEPALAADLCGRTGLLFPHRSEVDIHAVQWQLAWRDIPGLSEHTLLLGAGAKAALRFGAAPDALSLAEKAHTAATSAEEKYLALSTIALSCRDLSLPERAERACLDVLELEGLPSACLSEATAMLSLLATTRGDTGEARTRANAARSLAEESGAPSRLAFARYAQGEAEVAHDLSEGAAILLDARAEAKAAQASLVLGPATTTLAAALVRLGRQAEAAALLPEAVAHWERLGSEPWQRVTARVGDELQALTGRRPVR</sequence>
<dbReference type="GO" id="GO:0003677">
    <property type="term" value="F:DNA binding"/>
    <property type="evidence" value="ECO:0007669"/>
    <property type="project" value="InterPro"/>
</dbReference>
<dbReference type="InterPro" id="IPR049945">
    <property type="entry name" value="AAA_22"/>
</dbReference>
<dbReference type="AlphaFoldDB" id="A0A1G6NFJ2"/>
<evidence type="ECO:0000256" key="2">
    <source>
        <dbReference type="ARBA" id="ARBA00023163"/>
    </source>
</evidence>
<dbReference type="InterPro" id="IPR016032">
    <property type="entry name" value="Sig_transdc_resp-reg_C-effctor"/>
</dbReference>
<dbReference type="SUPFAM" id="SSF52540">
    <property type="entry name" value="P-loop containing nucleoside triphosphate hydrolases"/>
    <property type="match status" value="1"/>
</dbReference>
<dbReference type="InterPro" id="IPR005158">
    <property type="entry name" value="BTAD"/>
</dbReference>
<dbReference type="GO" id="GO:0016887">
    <property type="term" value="F:ATP hydrolysis activity"/>
    <property type="evidence" value="ECO:0007669"/>
    <property type="project" value="InterPro"/>
</dbReference>
<dbReference type="Proteomes" id="UP000199494">
    <property type="component" value="Unassembled WGS sequence"/>
</dbReference>
<reference evidence="3 4" key="1">
    <citation type="submission" date="2016-10" db="EMBL/GenBank/DDBJ databases">
        <authorList>
            <person name="de Groot N.N."/>
        </authorList>
    </citation>
    <scope>NUCLEOTIDE SEQUENCE [LARGE SCALE GENOMIC DNA]</scope>
    <source>
        <strain evidence="3 4">CGMCC 4.5506</strain>
    </source>
</reference>
<dbReference type="Gene3D" id="1.25.40.10">
    <property type="entry name" value="Tetratricopeptide repeat domain"/>
    <property type="match status" value="1"/>
</dbReference>
<dbReference type="Gene3D" id="3.40.50.300">
    <property type="entry name" value="P-loop containing nucleotide triphosphate hydrolases"/>
    <property type="match status" value="1"/>
</dbReference>
<accession>A0A1G6NFJ2</accession>
<keyword evidence="1" id="KW-0805">Transcription regulation</keyword>
<dbReference type="Pfam" id="PF13401">
    <property type="entry name" value="AAA_22"/>
    <property type="match status" value="1"/>
</dbReference>
<evidence type="ECO:0000256" key="1">
    <source>
        <dbReference type="ARBA" id="ARBA00023015"/>
    </source>
</evidence>
<protein>
    <submittedName>
        <fullName evidence="3">Predicted ATPase</fullName>
    </submittedName>
</protein>
<dbReference type="SUPFAM" id="SSF48452">
    <property type="entry name" value="TPR-like"/>
    <property type="match status" value="1"/>
</dbReference>
<dbReference type="SMART" id="SM01043">
    <property type="entry name" value="BTAD"/>
    <property type="match status" value="1"/>
</dbReference>
<organism evidence="3 4">
    <name type="scientific">Prauserella marina</name>
    <dbReference type="NCBI Taxonomy" id="530584"/>
    <lineage>
        <taxon>Bacteria</taxon>
        <taxon>Bacillati</taxon>
        <taxon>Actinomycetota</taxon>
        <taxon>Actinomycetes</taxon>
        <taxon>Pseudonocardiales</taxon>
        <taxon>Pseudonocardiaceae</taxon>
        <taxon>Prauserella</taxon>
    </lineage>
</organism>
<dbReference type="STRING" id="530584.SAMN05421630_10391"/>
<dbReference type="PRINTS" id="PR00364">
    <property type="entry name" value="DISEASERSIST"/>
</dbReference>
<dbReference type="Gene3D" id="1.10.10.10">
    <property type="entry name" value="Winged helix-like DNA-binding domain superfamily/Winged helix DNA-binding domain"/>
    <property type="match status" value="1"/>
</dbReference>
<keyword evidence="4" id="KW-1185">Reference proteome</keyword>
<dbReference type="SUPFAM" id="SSF46894">
    <property type="entry name" value="C-terminal effector domain of the bipartite response regulators"/>
    <property type="match status" value="1"/>
</dbReference>
<evidence type="ECO:0000313" key="3">
    <source>
        <dbReference type="EMBL" id="SDC66086.1"/>
    </source>
</evidence>
<evidence type="ECO:0000313" key="4">
    <source>
        <dbReference type="Proteomes" id="UP000199494"/>
    </source>
</evidence>
<dbReference type="PANTHER" id="PTHR35807:SF1">
    <property type="entry name" value="TRANSCRIPTIONAL REGULATOR REDD"/>
    <property type="match status" value="1"/>
</dbReference>
<dbReference type="OrthoDB" id="9812579at2"/>
<dbReference type="InterPro" id="IPR027417">
    <property type="entry name" value="P-loop_NTPase"/>
</dbReference>
<dbReference type="InterPro" id="IPR011990">
    <property type="entry name" value="TPR-like_helical_dom_sf"/>
</dbReference>
<keyword evidence="2" id="KW-0804">Transcription</keyword>
<dbReference type="InterPro" id="IPR051677">
    <property type="entry name" value="AfsR-DnrI-RedD_regulator"/>
</dbReference>
<proteinExistence type="predicted"/>
<gene>
    <name evidence="3" type="ORF">SAMN05421630_10391</name>
</gene>